<dbReference type="CDD" id="cd22835">
    <property type="entry name" value="Gal_Rha_Lectin_SML_rpt2"/>
    <property type="match status" value="1"/>
</dbReference>
<evidence type="ECO:0000256" key="3">
    <source>
        <dbReference type="SAM" id="SignalP"/>
    </source>
</evidence>
<dbReference type="Ensembl" id="ENSHCOT00000006383.1">
    <property type="protein sequence ID" value="ENSHCOP00000020356.1"/>
    <property type="gene ID" value="ENSHCOG00000006370.1"/>
</dbReference>
<sequence>MDSYCFRLSVALVLAATSLLQTSAFTVNHGEQMTTCDLYPMNIHHLQCDHGVITVRQALYGRASSHICAEGKSPRELANVKCSRPGTTEQLKKSCDGKSMCEVAIDDFRTPDPCVDTFKYLQTNFSCLPAVTCVVCEESEAHLYCEHGQVIFVFGADFGRRDQTTCARQKPRSEIQNAQCLHPTDIVAMRCNGKKSCRIMASRDVFGEPCEGTYKYLEVSYTCHYPGQDF</sequence>
<name>A0A3Q2YNX8_HIPCM</name>
<dbReference type="GO" id="GO:0030246">
    <property type="term" value="F:carbohydrate binding"/>
    <property type="evidence" value="ECO:0007669"/>
    <property type="project" value="UniProtKB-KW"/>
</dbReference>
<feature type="signal peptide" evidence="3">
    <location>
        <begin position="1"/>
        <end position="24"/>
    </location>
</feature>
<dbReference type="OMA" id="CEGTNAV"/>
<evidence type="ECO:0000256" key="1">
    <source>
        <dbReference type="ARBA" id="ARBA00022734"/>
    </source>
</evidence>
<keyword evidence="1" id="KW-0430">Lectin</keyword>
<keyword evidence="3" id="KW-0732">Signal</keyword>
<evidence type="ECO:0000256" key="2">
    <source>
        <dbReference type="ARBA" id="ARBA00022737"/>
    </source>
</evidence>
<accession>A0A3Q2YNX8</accession>
<dbReference type="FunFam" id="2.60.120.740:FF:000001">
    <property type="entry name" value="Adhesion G protein-coupled receptor L2"/>
    <property type="match status" value="1"/>
</dbReference>
<evidence type="ECO:0000313" key="6">
    <source>
        <dbReference type="Proteomes" id="UP000264820"/>
    </source>
</evidence>
<dbReference type="GeneID" id="109511704"/>
<dbReference type="Ensembl" id="ENSHCOT00000006377.1">
    <property type="protein sequence ID" value="ENSHCOP00000020357.1"/>
    <property type="gene ID" value="ENSHCOG00000006370.1"/>
</dbReference>
<dbReference type="PANTHER" id="PTHR46780">
    <property type="entry name" value="PROTEIN EVA-1"/>
    <property type="match status" value="1"/>
</dbReference>
<keyword evidence="6" id="KW-1185">Reference proteome</keyword>
<evidence type="ECO:0000259" key="4">
    <source>
        <dbReference type="PROSITE" id="PS50228"/>
    </source>
</evidence>
<keyword evidence="2" id="KW-0677">Repeat</keyword>
<organism evidence="5 6">
    <name type="scientific">Hippocampus comes</name>
    <name type="common">Tiger tail seahorse</name>
    <dbReference type="NCBI Taxonomy" id="109280"/>
    <lineage>
        <taxon>Eukaryota</taxon>
        <taxon>Metazoa</taxon>
        <taxon>Chordata</taxon>
        <taxon>Craniata</taxon>
        <taxon>Vertebrata</taxon>
        <taxon>Euteleostomi</taxon>
        <taxon>Actinopterygii</taxon>
        <taxon>Neopterygii</taxon>
        <taxon>Teleostei</taxon>
        <taxon>Neoteleostei</taxon>
        <taxon>Acanthomorphata</taxon>
        <taxon>Syngnathiaria</taxon>
        <taxon>Syngnathiformes</taxon>
        <taxon>Syngnathoidei</taxon>
        <taxon>Syngnathidae</taxon>
        <taxon>Hippocampus</taxon>
    </lineage>
</organism>
<feature type="chain" id="PRO_5044598464" evidence="3">
    <location>
        <begin position="25"/>
        <end position="230"/>
    </location>
</feature>
<feature type="domain" description="SUEL-type lectin" evidence="4">
    <location>
        <begin position="135"/>
        <end position="224"/>
    </location>
</feature>
<dbReference type="AlphaFoldDB" id="A0A3Q2YNX8"/>
<dbReference type="GeneTree" id="ENSGT00940000154285"/>
<feature type="domain" description="SUEL-type lectin" evidence="4">
    <location>
        <begin position="45"/>
        <end position="128"/>
    </location>
</feature>
<dbReference type="PROSITE" id="PS50228">
    <property type="entry name" value="SUEL_LECTIN"/>
    <property type="match status" value="2"/>
</dbReference>
<protein>
    <submittedName>
        <fullName evidence="5">L-rhamnose-binding lectin SML-like</fullName>
    </submittedName>
</protein>
<dbReference type="Proteomes" id="UP000264820">
    <property type="component" value="Unplaced"/>
</dbReference>
<evidence type="ECO:0000313" key="5">
    <source>
        <dbReference type="Ensembl" id="ENSHCOP00000020354.1"/>
    </source>
</evidence>
<dbReference type="CDD" id="cd22833">
    <property type="entry name" value="Gal_Rha_Lectin_CSL1-2_RBL_SML_rpt1"/>
    <property type="match status" value="1"/>
</dbReference>
<dbReference type="KEGG" id="hcq:109511704"/>
<dbReference type="Gene3D" id="2.60.120.740">
    <property type="match status" value="2"/>
</dbReference>
<dbReference type="Pfam" id="PF02140">
    <property type="entry name" value="SUEL_Lectin"/>
    <property type="match status" value="2"/>
</dbReference>
<dbReference type="OrthoDB" id="1100386at2759"/>
<dbReference type="RefSeq" id="XP_019718512.1">
    <property type="nucleotide sequence ID" value="XM_019862953.1"/>
</dbReference>
<dbReference type="InterPro" id="IPR043159">
    <property type="entry name" value="Lectin_gal-bd_sf"/>
</dbReference>
<proteinExistence type="predicted"/>
<dbReference type="Ensembl" id="ENSHCOT00000006388.1">
    <property type="protein sequence ID" value="ENSHCOP00000020354.1"/>
    <property type="gene ID" value="ENSHCOG00000006370.1"/>
</dbReference>
<dbReference type="InterPro" id="IPR000922">
    <property type="entry name" value="Lectin_gal-bd_dom"/>
</dbReference>
<reference evidence="5" key="1">
    <citation type="submission" date="2025-05" db="UniProtKB">
        <authorList>
            <consortium name="Ensembl"/>
        </authorList>
    </citation>
    <scope>IDENTIFICATION</scope>
</reference>